<feature type="region of interest" description="Disordered" evidence="1">
    <location>
        <begin position="254"/>
        <end position="293"/>
    </location>
</feature>
<dbReference type="InterPro" id="IPR051207">
    <property type="entry name" value="ComplexI_NDUFA9_subunit"/>
</dbReference>
<dbReference type="EMBL" id="AP027732">
    <property type="protein sequence ID" value="BDZ50267.1"/>
    <property type="molecule type" value="Genomic_DNA"/>
</dbReference>
<dbReference type="InterPro" id="IPR036291">
    <property type="entry name" value="NAD(P)-bd_dom_sf"/>
</dbReference>
<dbReference type="Gene3D" id="3.40.50.720">
    <property type="entry name" value="NAD(P)-binding Rossmann-like Domain"/>
    <property type="match status" value="1"/>
</dbReference>
<dbReference type="Proteomes" id="UP001321486">
    <property type="component" value="Chromosome"/>
</dbReference>
<keyword evidence="4" id="KW-1185">Reference proteome</keyword>
<dbReference type="RefSeq" id="WP_286343328.1">
    <property type="nucleotide sequence ID" value="NZ_AP027732.1"/>
</dbReference>
<dbReference type="SUPFAM" id="SSF51735">
    <property type="entry name" value="NAD(P)-binding Rossmann-fold domains"/>
    <property type="match status" value="1"/>
</dbReference>
<proteinExistence type="predicted"/>
<organism evidence="3 4">
    <name type="scientific">Frondihabitans sucicola</name>
    <dbReference type="NCBI Taxonomy" id="1268041"/>
    <lineage>
        <taxon>Bacteria</taxon>
        <taxon>Bacillati</taxon>
        <taxon>Actinomycetota</taxon>
        <taxon>Actinomycetes</taxon>
        <taxon>Micrococcales</taxon>
        <taxon>Microbacteriaceae</taxon>
        <taxon>Frondihabitans</taxon>
    </lineage>
</organism>
<reference evidence="4" key="1">
    <citation type="journal article" date="2019" name="Int. J. Syst. Evol. Microbiol.">
        <title>The Global Catalogue of Microorganisms (GCM) 10K type strain sequencing project: providing services to taxonomists for standard genome sequencing and annotation.</title>
        <authorList>
            <consortium name="The Broad Institute Genomics Platform"/>
            <consortium name="The Broad Institute Genome Sequencing Center for Infectious Disease"/>
            <person name="Wu L."/>
            <person name="Ma J."/>
        </authorList>
    </citation>
    <scope>NUCLEOTIDE SEQUENCE [LARGE SCALE GENOMIC DNA]</scope>
    <source>
        <strain evidence="4">NBRC 108728</strain>
    </source>
</reference>
<protein>
    <submittedName>
        <fullName evidence="3">Nucleoside-diphosphate sugar epimerase</fullName>
    </submittedName>
</protein>
<name>A0ABM8GPS7_9MICO</name>
<evidence type="ECO:0000313" key="4">
    <source>
        <dbReference type="Proteomes" id="UP001321486"/>
    </source>
</evidence>
<accession>A0ABM8GPS7</accession>
<feature type="domain" description="NAD(P)-binding" evidence="2">
    <location>
        <begin position="7"/>
        <end position="135"/>
    </location>
</feature>
<dbReference type="PANTHER" id="PTHR12126">
    <property type="entry name" value="NADH-UBIQUINONE OXIDOREDUCTASE 39 KDA SUBUNIT-RELATED"/>
    <property type="match status" value="1"/>
</dbReference>
<evidence type="ECO:0000313" key="3">
    <source>
        <dbReference type="EMBL" id="BDZ50267.1"/>
    </source>
</evidence>
<evidence type="ECO:0000256" key="1">
    <source>
        <dbReference type="SAM" id="MobiDB-lite"/>
    </source>
</evidence>
<dbReference type="InterPro" id="IPR016040">
    <property type="entry name" value="NAD(P)-bd_dom"/>
</dbReference>
<dbReference type="PANTHER" id="PTHR12126:SF11">
    <property type="entry name" value="NADH DEHYDROGENASE [UBIQUINONE] 1 ALPHA SUBCOMPLEX SUBUNIT 9, MITOCHONDRIAL"/>
    <property type="match status" value="1"/>
</dbReference>
<sequence>MKIAIAGGTGTVGNHLTGIARERGHEVVVLSRSTGADLVSAAGLPAALDGVAAVIDVTGVQTQSSAKSRAFFGAVTRNLLDAERDAGVAHHLALGIVGSDLAPFGYYAGKVAQEERVEAGPVPWTILRATQFHEFAAQVFGQYRFGPFVLIPSMRSQPVAAREVAERLLELAVGEPQGRVRDLAGPEQHRMIDMVERYVARTGSSGRLVQIPVPGGFGRALRDGTLLPVGCHDEGAQTFGEWLEALLPLLNRAGPPTAPADSAARRRCSTRQTAGTPRARSQAGSGRCTPVGR</sequence>
<dbReference type="Pfam" id="PF13460">
    <property type="entry name" value="NAD_binding_10"/>
    <property type="match status" value="1"/>
</dbReference>
<gene>
    <name evidence="3" type="ORF">GCM10025867_25080</name>
</gene>
<evidence type="ECO:0000259" key="2">
    <source>
        <dbReference type="Pfam" id="PF13460"/>
    </source>
</evidence>